<name>A0A151ZGB4_TIELA</name>
<comment type="caution">
    <text evidence="1">The sequence shown here is derived from an EMBL/GenBank/DDBJ whole genome shotgun (WGS) entry which is preliminary data.</text>
</comment>
<protein>
    <submittedName>
        <fullName evidence="1">Uncharacterized protein</fullName>
    </submittedName>
</protein>
<proteinExistence type="predicted"/>
<accession>A0A151ZGB4</accession>
<keyword evidence="2" id="KW-1185">Reference proteome</keyword>
<dbReference type="EMBL" id="LODT01000028">
    <property type="protein sequence ID" value="KYQ92904.1"/>
    <property type="molecule type" value="Genomic_DNA"/>
</dbReference>
<sequence length="426" mass="51226">MNKISLLFNDVHVSEHQQYQSDLILQLIGSKKYQKSKFMDRSMDPLYQFQYILGNGKIIGVEILEHINNHVNYQNQFRLYRGRHMAFSFVTSDPETYDRNTQLLRYYYQNVDRYALDSTELQVLIGHTSPENHCKSQQFVKTLEDEIIELDPYNKPIQIPLYFNDSPTAHLFTDLFYATIEHIAMDRNQFFKNIDVQIVYNHNTDLNRDLNGIYQVKDKTHPNETQFFGVFRNKYLRQEILKWIPIIHKELGYHQSELRKIHQLSLYYMLHNNYINTLIDILSNQKELVPELYCNEKFLEILFLFYSNHEDVLVLYIDRFTEYCENHLPAIIFYLCDKASVNIFKYIFGKFKEYKFRVDDVQQAINGKNKNLIKFILKDCKFMSQFHEDRKKIRDILLKHCFNADIKKTITKYSSENRSFLSKIFK</sequence>
<dbReference type="InParanoid" id="A0A151ZGB4"/>
<organism evidence="1 2">
    <name type="scientific">Tieghemostelium lacteum</name>
    <name type="common">Slime mold</name>
    <name type="synonym">Dictyostelium lacteum</name>
    <dbReference type="NCBI Taxonomy" id="361077"/>
    <lineage>
        <taxon>Eukaryota</taxon>
        <taxon>Amoebozoa</taxon>
        <taxon>Evosea</taxon>
        <taxon>Eumycetozoa</taxon>
        <taxon>Dictyostelia</taxon>
        <taxon>Dictyosteliales</taxon>
        <taxon>Raperosteliaceae</taxon>
        <taxon>Tieghemostelium</taxon>
    </lineage>
</organism>
<gene>
    <name evidence="1" type="ORF">DLAC_05494</name>
</gene>
<reference evidence="1 2" key="1">
    <citation type="submission" date="2015-12" db="EMBL/GenBank/DDBJ databases">
        <title>Dictyostelia acquired genes for synthesis and detection of signals that induce cell-type specialization by lateral gene transfer from prokaryotes.</title>
        <authorList>
            <person name="Gloeckner G."/>
            <person name="Schaap P."/>
        </authorList>
    </citation>
    <scope>NUCLEOTIDE SEQUENCE [LARGE SCALE GENOMIC DNA]</scope>
    <source>
        <strain evidence="1 2">TK</strain>
    </source>
</reference>
<dbReference type="AlphaFoldDB" id="A0A151ZGB4"/>
<evidence type="ECO:0000313" key="2">
    <source>
        <dbReference type="Proteomes" id="UP000076078"/>
    </source>
</evidence>
<dbReference type="Proteomes" id="UP000076078">
    <property type="component" value="Unassembled WGS sequence"/>
</dbReference>
<evidence type="ECO:0000313" key="1">
    <source>
        <dbReference type="EMBL" id="KYQ92904.1"/>
    </source>
</evidence>